<accession>A0AAD1RBL5</accession>
<gene>
    <name evidence="2" type="ORF">PECUL_23A013780</name>
</gene>
<dbReference type="Proteomes" id="UP001295444">
    <property type="component" value="Chromosome 02"/>
</dbReference>
<evidence type="ECO:0000313" key="2">
    <source>
        <dbReference type="EMBL" id="CAH2246966.1"/>
    </source>
</evidence>
<proteinExistence type="predicted"/>
<reference evidence="2" key="1">
    <citation type="submission" date="2022-03" db="EMBL/GenBank/DDBJ databases">
        <authorList>
            <person name="Alioto T."/>
            <person name="Alioto T."/>
            <person name="Gomez Garrido J."/>
        </authorList>
    </citation>
    <scope>NUCLEOTIDE SEQUENCE</scope>
</reference>
<dbReference type="EMBL" id="OW240913">
    <property type="protein sequence ID" value="CAH2246966.1"/>
    <property type="molecule type" value="Genomic_DNA"/>
</dbReference>
<evidence type="ECO:0000256" key="1">
    <source>
        <dbReference type="SAM" id="MobiDB-lite"/>
    </source>
</evidence>
<dbReference type="AlphaFoldDB" id="A0AAD1RBL5"/>
<feature type="region of interest" description="Disordered" evidence="1">
    <location>
        <begin position="1"/>
        <end position="50"/>
    </location>
</feature>
<name>A0AAD1RBL5_PELCU</name>
<keyword evidence="3" id="KW-1185">Reference proteome</keyword>
<organism evidence="2 3">
    <name type="scientific">Pelobates cultripes</name>
    <name type="common">Western spadefoot toad</name>
    <dbReference type="NCBI Taxonomy" id="61616"/>
    <lineage>
        <taxon>Eukaryota</taxon>
        <taxon>Metazoa</taxon>
        <taxon>Chordata</taxon>
        <taxon>Craniata</taxon>
        <taxon>Vertebrata</taxon>
        <taxon>Euteleostomi</taxon>
        <taxon>Amphibia</taxon>
        <taxon>Batrachia</taxon>
        <taxon>Anura</taxon>
        <taxon>Pelobatoidea</taxon>
        <taxon>Pelobatidae</taxon>
        <taxon>Pelobates</taxon>
    </lineage>
</organism>
<evidence type="ECO:0000313" key="3">
    <source>
        <dbReference type="Proteomes" id="UP001295444"/>
    </source>
</evidence>
<protein>
    <submittedName>
        <fullName evidence="2">Uncharacterized protein</fullName>
    </submittedName>
</protein>
<sequence length="104" mass="11489">MPKQLGPDQGAPDSQVPFNKAPYLRGPKASRGPAPLKQPQAQKIKRQWRTTPLRAYAFPGGGKISTPYRAGPSTSMGLEEALTQAWSRRLDPAHPYPYTDWTSN</sequence>